<dbReference type="GO" id="GO:0061710">
    <property type="term" value="F:L-threonylcarbamoyladenylate synthase"/>
    <property type="evidence" value="ECO:0007669"/>
    <property type="project" value="UniProtKB-EC"/>
</dbReference>
<dbReference type="GO" id="GO:0005524">
    <property type="term" value="F:ATP binding"/>
    <property type="evidence" value="ECO:0007669"/>
    <property type="project" value="UniProtKB-KW"/>
</dbReference>
<organism evidence="13 14">
    <name type="scientific">Mycoplasmopsis bovigenitalium</name>
    <dbReference type="NCBI Taxonomy" id="2112"/>
    <lineage>
        <taxon>Bacteria</taxon>
        <taxon>Bacillati</taxon>
        <taxon>Mycoplasmatota</taxon>
        <taxon>Mycoplasmoidales</taxon>
        <taxon>Metamycoplasmataceae</taxon>
        <taxon>Mycoplasmopsis</taxon>
    </lineage>
</organism>
<keyword evidence="5" id="KW-0808">Transferase</keyword>
<accession>A0A449A9N6</accession>
<dbReference type="GO" id="GO:0000049">
    <property type="term" value="F:tRNA binding"/>
    <property type="evidence" value="ECO:0007669"/>
    <property type="project" value="TreeGrafter"/>
</dbReference>
<comment type="catalytic activity">
    <reaction evidence="11">
        <text>L-threonine + hydrogencarbonate + ATP = L-threonylcarbamoyladenylate + diphosphate + H2O</text>
        <dbReference type="Rhea" id="RHEA:36407"/>
        <dbReference type="ChEBI" id="CHEBI:15377"/>
        <dbReference type="ChEBI" id="CHEBI:17544"/>
        <dbReference type="ChEBI" id="CHEBI:30616"/>
        <dbReference type="ChEBI" id="CHEBI:33019"/>
        <dbReference type="ChEBI" id="CHEBI:57926"/>
        <dbReference type="ChEBI" id="CHEBI:73682"/>
        <dbReference type="EC" id="2.7.7.87"/>
    </reaction>
</comment>
<dbReference type="AlphaFoldDB" id="A0A449A9N6"/>
<evidence type="ECO:0000256" key="3">
    <source>
        <dbReference type="ARBA" id="ARBA00012584"/>
    </source>
</evidence>
<gene>
    <name evidence="13" type="ORF">NCTC10122_00511</name>
</gene>
<evidence type="ECO:0000256" key="1">
    <source>
        <dbReference type="ARBA" id="ARBA00004496"/>
    </source>
</evidence>
<feature type="domain" description="YrdC-like" evidence="12">
    <location>
        <begin position="1"/>
        <end position="151"/>
    </location>
</feature>
<evidence type="ECO:0000313" key="14">
    <source>
        <dbReference type="Proteomes" id="UP000290942"/>
    </source>
</evidence>
<reference evidence="13 14" key="1">
    <citation type="submission" date="2019-01" db="EMBL/GenBank/DDBJ databases">
        <authorList>
            <consortium name="Pathogen Informatics"/>
        </authorList>
    </citation>
    <scope>NUCLEOTIDE SEQUENCE [LARGE SCALE GENOMIC DNA]</scope>
    <source>
        <strain evidence="13 14">NCTC10122</strain>
    </source>
</reference>
<evidence type="ECO:0000256" key="7">
    <source>
        <dbReference type="ARBA" id="ARBA00022695"/>
    </source>
</evidence>
<evidence type="ECO:0000256" key="8">
    <source>
        <dbReference type="ARBA" id="ARBA00022741"/>
    </source>
</evidence>
<dbReference type="EC" id="2.7.7.87" evidence="3"/>
<dbReference type="InterPro" id="IPR006070">
    <property type="entry name" value="Sua5-like_dom"/>
</dbReference>
<dbReference type="GO" id="GO:0005737">
    <property type="term" value="C:cytoplasm"/>
    <property type="evidence" value="ECO:0007669"/>
    <property type="project" value="UniProtKB-SubCell"/>
</dbReference>
<dbReference type="GO" id="GO:0003725">
    <property type="term" value="F:double-stranded RNA binding"/>
    <property type="evidence" value="ECO:0007669"/>
    <property type="project" value="InterPro"/>
</dbReference>
<proteinExistence type="inferred from homology"/>
<dbReference type="PANTHER" id="PTHR17490:SF16">
    <property type="entry name" value="THREONYLCARBAMOYL-AMP SYNTHASE"/>
    <property type="match status" value="1"/>
</dbReference>
<sequence length="151" mass="17229">MKYNNLFISSTDTVCGIAGPICEQTLEQIYTLKKRGKTKKIIILVGSLEQARQFSQWNNEAEEFAKKYWPGAYSLIVNNQGFRMPNQPKLLEYLLKNGPVYMTSANISGQVPIELKQAQDVFPQIKNIYDFGPSSGQPSKIYNLDTKTWIR</sequence>
<evidence type="ECO:0000256" key="10">
    <source>
        <dbReference type="ARBA" id="ARBA00029774"/>
    </source>
</evidence>
<dbReference type="Gene3D" id="3.90.870.10">
    <property type="entry name" value="DHBP synthase"/>
    <property type="match status" value="1"/>
</dbReference>
<dbReference type="SUPFAM" id="SSF55821">
    <property type="entry name" value="YrdC/RibB"/>
    <property type="match status" value="1"/>
</dbReference>
<keyword evidence="4" id="KW-0963">Cytoplasm</keyword>
<evidence type="ECO:0000256" key="11">
    <source>
        <dbReference type="ARBA" id="ARBA00048366"/>
    </source>
</evidence>
<dbReference type="Pfam" id="PF01300">
    <property type="entry name" value="Sua5_yciO_yrdC"/>
    <property type="match status" value="1"/>
</dbReference>
<keyword evidence="6" id="KW-0819">tRNA processing</keyword>
<name>A0A449A9N6_9BACT</name>
<dbReference type="EMBL" id="LR214970">
    <property type="protein sequence ID" value="VEU60906.1"/>
    <property type="molecule type" value="Genomic_DNA"/>
</dbReference>
<comment type="subcellular location">
    <subcellularLocation>
        <location evidence="1">Cytoplasm</location>
    </subcellularLocation>
</comment>
<evidence type="ECO:0000313" key="13">
    <source>
        <dbReference type="EMBL" id="VEU60906.1"/>
    </source>
</evidence>
<evidence type="ECO:0000256" key="4">
    <source>
        <dbReference type="ARBA" id="ARBA00022490"/>
    </source>
</evidence>
<evidence type="ECO:0000256" key="2">
    <source>
        <dbReference type="ARBA" id="ARBA00007663"/>
    </source>
</evidence>
<dbReference type="GO" id="GO:0006450">
    <property type="term" value="P:regulation of translational fidelity"/>
    <property type="evidence" value="ECO:0007669"/>
    <property type="project" value="TreeGrafter"/>
</dbReference>
<keyword evidence="9" id="KW-0067">ATP-binding</keyword>
<evidence type="ECO:0000256" key="6">
    <source>
        <dbReference type="ARBA" id="ARBA00022694"/>
    </source>
</evidence>
<comment type="similarity">
    <text evidence="2">Belongs to the SUA5 family.</text>
</comment>
<dbReference type="Proteomes" id="UP000290942">
    <property type="component" value="Chromosome"/>
</dbReference>
<dbReference type="PANTHER" id="PTHR17490">
    <property type="entry name" value="SUA5"/>
    <property type="match status" value="1"/>
</dbReference>
<evidence type="ECO:0000256" key="5">
    <source>
        <dbReference type="ARBA" id="ARBA00022679"/>
    </source>
</evidence>
<dbReference type="InterPro" id="IPR017945">
    <property type="entry name" value="DHBP_synth_RibB-like_a/b_dom"/>
</dbReference>
<dbReference type="InterPro" id="IPR050156">
    <property type="entry name" value="TC-AMP_synthase_SUA5"/>
</dbReference>
<dbReference type="PROSITE" id="PS51163">
    <property type="entry name" value="YRDC"/>
    <property type="match status" value="1"/>
</dbReference>
<evidence type="ECO:0000259" key="12">
    <source>
        <dbReference type="PROSITE" id="PS51163"/>
    </source>
</evidence>
<keyword evidence="7" id="KW-0548">Nucleotidyltransferase</keyword>
<dbReference type="GO" id="GO:0008033">
    <property type="term" value="P:tRNA processing"/>
    <property type="evidence" value="ECO:0007669"/>
    <property type="project" value="UniProtKB-KW"/>
</dbReference>
<keyword evidence="8" id="KW-0547">Nucleotide-binding</keyword>
<protein>
    <recommendedName>
        <fullName evidence="10">L-threonylcarbamoyladenylate synthase</fullName>
        <ecNumber evidence="3">2.7.7.87</ecNumber>
    </recommendedName>
    <alternativeName>
        <fullName evidence="10">L-threonylcarbamoyladenylate synthase</fullName>
    </alternativeName>
</protein>
<evidence type="ECO:0000256" key="9">
    <source>
        <dbReference type="ARBA" id="ARBA00022840"/>
    </source>
</evidence>
<dbReference type="RefSeq" id="WP_129687777.1">
    <property type="nucleotide sequence ID" value="NZ_LR214970.1"/>
</dbReference>